<dbReference type="GO" id="GO:0005737">
    <property type="term" value="C:cytoplasm"/>
    <property type="evidence" value="ECO:0007669"/>
    <property type="project" value="TreeGrafter"/>
</dbReference>
<dbReference type="STRING" id="1193713.GCA_001636315_00713"/>
<dbReference type="InterPro" id="IPR036724">
    <property type="entry name" value="Cobalamin-bd_sf"/>
</dbReference>
<keyword evidence="8" id="KW-1185">Reference proteome</keyword>
<dbReference type="GO" id="GO:0031419">
    <property type="term" value="F:cobalamin binding"/>
    <property type="evidence" value="ECO:0007669"/>
    <property type="project" value="UniProtKB-KW"/>
</dbReference>
<dbReference type="Proteomes" id="UP000282892">
    <property type="component" value="Chromosome"/>
</dbReference>
<feature type="domain" description="Methylmalonyl-CoA mutase alpha/beta chain catalytic" evidence="6">
    <location>
        <begin position="37"/>
        <end position="111"/>
    </location>
</feature>
<dbReference type="PANTHER" id="PTHR48101">
    <property type="entry name" value="METHYLMALONYL-COA MUTASE, MITOCHONDRIAL-RELATED"/>
    <property type="match status" value="1"/>
</dbReference>
<evidence type="ECO:0000256" key="3">
    <source>
        <dbReference type="ARBA" id="ARBA00022628"/>
    </source>
</evidence>
<comment type="similarity">
    <text evidence="2">Belongs to the methylmalonyl-CoA mutase family.</text>
</comment>
<sequence>MEKMRSQQFPNRSIDDWKVKAEQSLKGKKVESLQSNSYESITLKPLYTQDDELPVSEYPGGADFRRGTSLLGHVTNEWKIAQRIQYKTADELKQKLEDAFTKGQTAISFNLSNEIADRFLELLGEKVEDYPFAINTKRFQTQLLANLSSGAELSGYIASDPITLFAEEGTFEMEALQDWVLEIKQADRYFPNLRTVLIDTTPYHNGGANAVQELAAAAATGVYYLDKLTESGMEFDRALSKMVFQFSIGSNFFMELAKLRAARVIWNRITELYGFPENARGMQIAAETSRFTKTVYDSHVNLLRTANEAFAAVLGGVQYLHVAPFDELAGASPFSERIARNMQLILKEEALLNKVVDPAGGSWYIETLTNVLAEKAWALFQKIEAKGGILEGLKMNWLQQEIDEVFTRKKLDAETRKQSIVGTNVYAKLDESVTCTKIETVKDQTKIEIIPQRRLAEPFEELRRKAKFIEKHKGAAPDVGLLCLGQLKQHKARLDFMKGFLSAGGIKTVESTPIFTVDEARLYLNEQPSKFICICGTNEQYELFGHEILAALKLDFPETTFLLAGLPDKENQNQWLTEGIQLFIHVKSNCYETLAAILEALEVTVDETEKA</sequence>
<feature type="domain" description="Methylmalonyl-CoA mutase alpha/beta chain catalytic" evidence="6">
    <location>
        <begin position="151"/>
        <end position="444"/>
    </location>
</feature>
<dbReference type="KEGG" id="nmk:CHR53_19400"/>
<protein>
    <submittedName>
        <fullName evidence="7">Methylmalonyl-CoA mutase</fullName>
    </submittedName>
</protein>
<evidence type="ECO:0000259" key="6">
    <source>
        <dbReference type="Pfam" id="PF01642"/>
    </source>
</evidence>
<dbReference type="Gene3D" id="3.40.50.280">
    <property type="entry name" value="Cobalamin-binding domain"/>
    <property type="match status" value="1"/>
</dbReference>
<dbReference type="PANTHER" id="PTHR48101:SF1">
    <property type="entry name" value="METHYLMALONYL-COA MUTASE, LARGE SUBUNIT"/>
    <property type="match status" value="1"/>
</dbReference>
<proteinExistence type="inferred from homology"/>
<name>A0A3Q9QY92_9BACI</name>
<evidence type="ECO:0000256" key="5">
    <source>
        <dbReference type="ARBA" id="ARBA00023285"/>
    </source>
</evidence>
<comment type="cofactor">
    <cofactor evidence="1">
        <name>adenosylcob(III)alamin</name>
        <dbReference type="ChEBI" id="CHEBI:18408"/>
    </cofactor>
</comment>
<evidence type="ECO:0000256" key="2">
    <source>
        <dbReference type="ARBA" id="ARBA00008465"/>
    </source>
</evidence>
<dbReference type="CDD" id="cd03677">
    <property type="entry name" value="MM_CoA_mutase_beta"/>
    <property type="match status" value="1"/>
</dbReference>
<reference evidence="7 8" key="1">
    <citation type="submission" date="2017-07" db="EMBL/GenBank/DDBJ databases">
        <title>The complete genome sequence of Bacillus mesonae strain H20-5, an efficient strain improving plant abiotic stress resistance.</title>
        <authorList>
            <person name="Kim S.Y."/>
            <person name="Song H."/>
            <person name="Sang M.K."/>
            <person name="Weon H.-Y."/>
            <person name="Song J."/>
        </authorList>
    </citation>
    <scope>NUCLEOTIDE SEQUENCE [LARGE SCALE GENOMIC DNA]</scope>
    <source>
        <strain evidence="7 8">H20-5</strain>
    </source>
</reference>
<dbReference type="EMBL" id="CP022572">
    <property type="protein sequence ID" value="AZU63251.1"/>
    <property type="molecule type" value="Genomic_DNA"/>
</dbReference>
<keyword evidence="4" id="KW-0413">Isomerase</keyword>
<dbReference type="GO" id="GO:0019678">
    <property type="term" value="P:propionate metabolic process, methylmalonyl pathway"/>
    <property type="evidence" value="ECO:0007669"/>
    <property type="project" value="TreeGrafter"/>
</dbReference>
<accession>A0A3Q9QY92</accession>
<gene>
    <name evidence="7" type="ORF">CHR53_19400</name>
</gene>
<dbReference type="OrthoDB" id="9762378at2"/>
<dbReference type="InterPro" id="IPR006099">
    <property type="entry name" value="MeMalonylCoA_mutase_a/b_cat"/>
</dbReference>
<dbReference type="GO" id="GO:0004494">
    <property type="term" value="F:methylmalonyl-CoA mutase activity"/>
    <property type="evidence" value="ECO:0007669"/>
    <property type="project" value="UniProtKB-EC"/>
</dbReference>
<evidence type="ECO:0000256" key="4">
    <source>
        <dbReference type="ARBA" id="ARBA00023235"/>
    </source>
</evidence>
<evidence type="ECO:0000313" key="7">
    <source>
        <dbReference type="EMBL" id="AZU63251.1"/>
    </source>
</evidence>
<dbReference type="SUPFAM" id="SSF51703">
    <property type="entry name" value="Cobalamin (vitamin B12)-dependent enzymes"/>
    <property type="match status" value="1"/>
</dbReference>
<dbReference type="Pfam" id="PF01642">
    <property type="entry name" value="MM_CoA_mutase"/>
    <property type="match status" value="2"/>
</dbReference>
<dbReference type="AlphaFoldDB" id="A0A3Q9QY92"/>
<organism evidence="7 8">
    <name type="scientific">Neobacillus mesonae</name>
    <dbReference type="NCBI Taxonomy" id="1193713"/>
    <lineage>
        <taxon>Bacteria</taxon>
        <taxon>Bacillati</taxon>
        <taxon>Bacillota</taxon>
        <taxon>Bacilli</taxon>
        <taxon>Bacillales</taxon>
        <taxon>Bacillaceae</taxon>
        <taxon>Neobacillus</taxon>
    </lineage>
</organism>
<dbReference type="GO" id="GO:0046872">
    <property type="term" value="F:metal ion binding"/>
    <property type="evidence" value="ECO:0007669"/>
    <property type="project" value="InterPro"/>
</dbReference>
<evidence type="ECO:0000313" key="8">
    <source>
        <dbReference type="Proteomes" id="UP000282892"/>
    </source>
</evidence>
<dbReference type="Gene3D" id="3.20.20.240">
    <property type="entry name" value="Methylmalonyl-CoA mutase"/>
    <property type="match status" value="1"/>
</dbReference>
<evidence type="ECO:0000256" key="1">
    <source>
        <dbReference type="ARBA" id="ARBA00001922"/>
    </source>
</evidence>
<dbReference type="InterPro" id="IPR016176">
    <property type="entry name" value="Cbl-dep_enz_cat"/>
</dbReference>
<dbReference type="SUPFAM" id="SSF52242">
    <property type="entry name" value="Cobalamin (vitamin B12)-binding domain"/>
    <property type="match status" value="1"/>
</dbReference>
<keyword evidence="3" id="KW-0846">Cobalamin</keyword>
<keyword evidence="5" id="KW-0170">Cobalt</keyword>